<protein>
    <submittedName>
        <fullName evidence="1">Uncharacterized protein</fullName>
    </submittedName>
</protein>
<accession>A0AAU9U1Q5</accession>
<dbReference type="AlphaFoldDB" id="A0AAU9U1Q5"/>
<evidence type="ECO:0000313" key="2">
    <source>
        <dbReference type="Proteomes" id="UP001153954"/>
    </source>
</evidence>
<dbReference type="Proteomes" id="UP001153954">
    <property type="component" value="Unassembled WGS sequence"/>
</dbReference>
<sequence>MNIPMAQQIELSNQNHSVKSTINSVAHIQMEKQNILSNPNAGNKAATSGFNSNNNMRPMGGMGRQIINMFRENQISKPNNMLQQAKPVTLPTCTHRIIMNILLLLDSLKIRIILYINRINL</sequence>
<name>A0AAU9U1Q5_EUPED</name>
<organism evidence="1 2">
    <name type="scientific">Euphydryas editha</name>
    <name type="common">Edith's checkerspot</name>
    <dbReference type="NCBI Taxonomy" id="104508"/>
    <lineage>
        <taxon>Eukaryota</taxon>
        <taxon>Metazoa</taxon>
        <taxon>Ecdysozoa</taxon>
        <taxon>Arthropoda</taxon>
        <taxon>Hexapoda</taxon>
        <taxon>Insecta</taxon>
        <taxon>Pterygota</taxon>
        <taxon>Neoptera</taxon>
        <taxon>Endopterygota</taxon>
        <taxon>Lepidoptera</taxon>
        <taxon>Glossata</taxon>
        <taxon>Ditrysia</taxon>
        <taxon>Papilionoidea</taxon>
        <taxon>Nymphalidae</taxon>
        <taxon>Nymphalinae</taxon>
        <taxon>Euphydryas</taxon>
    </lineage>
</organism>
<gene>
    <name evidence="1" type="ORF">EEDITHA_LOCUS8910</name>
</gene>
<reference evidence="1" key="1">
    <citation type="submission" date="2022-03" db="EMBL/GenBank/DDBJ databases">
        <authorList>
            <person name="Tunstrom K."/>
        </authorList>
    </citation>
    <scope>NUCLEOTIDE SEQUENCE</scope>
</reference>
<comment type="caution">
    <text evidence="1">The sequence shown here is derived from an EMBL/GenBank/DDBJ whole genome shotgun (WGS) entry which is preliminary data.</text>
</comment>
<keyword evidence="2" id="KW-1185">Reference proteome</keyword>
<dbReference type="EMBL" id="CAKOGL010000012">
    <property type="protein sequence ID" value="CAH2093220.1"/>
    <property type="molecule type" value="Genomic_DNA"/>
</dbReference>
<proteinExistence type="predicted"/>
<evidence type="ECO:0000313" key="1">
    <source>
        <dbReference type="EMBL" id="CAH2093220.1"/>
    </source>
</evidence>